<name>A0ABZ2PI81_9NOCA</name>
<protein>
    <submittedName>
        <fullName evidence="1">Uncharacterized protein</fullName>
    </submittedName>
</protein>
<proteinExistence type="predicted"/>
<reference evidence="1 2" key="1">
    <citation type="submission" date="2024-03" db="EMBL/GenBank/DDBJ databases">
        <title>Natural products discovery in diverse microorganisms through a two-stage MS feature dereplication strategy.</title>
        <authorList>
            <person name="Zhang R."/>
        </authorList>
    </citation>
    <scope>NUCLEOTIDE SEQUENCE [LARGE SCALE GENOMIC DNA]</scope>
    <source>
        <strain evidence="1 2">18930</strain>
    </source>
</reference>
<sequence length="47" mass="4927">MDTTETAPFAPASEAEVCNIVLGNRRHGIEELIEIPDDGECGAARAG</sequence>
<evidence type="ECO:0000313" key="1">
    <source>
        <dbReference type="EMBL" id="WXG67955.1"/>
    </source>
</evidence>
<dbReference type="EMBL" id="CP147846">
    <property type="protein sequence ID" value="WXG67955.1"/>
    <property type="molecule type" value="Genomic_DNA"/>
</dbReference>
<dbReference type="Proteomes" id="UP001432000">
    <property type="component" value="Chromosome"/>
</dbReference>
<keyword evidence="2" id="KW-1185">Reference proteome</keyword>
<evidence type="ECO:0000313" key="2">
    <source>
        <dbReference type="Proteomes" id="UP001432000"/>
    </source>
</evidence>
<organism evidence="1 2">
    <name type="scientific">Rhodococcus sovatensis</name>
    <dbReference type="NCBI Taxonomy" id="1805840"/>
    <lineage>
        <taxon>Bacteria</taxon>
        <taxon>Bacillati</taxon>
        <taxon>Actinomycetota</taxon>
        <taxon>Actinomycetes</taxon>
        <taxon>Mycobacteriales</taxon>
        <taxon>Nocardiaceae</taxon>
        <taxon>Rhodococcus</taxon>
    </lineage>
</organism>
<accession>A0ABZ2PI81</accession>
<gene>
    <name evidence="1" type="ORF">WDS16_22490</name>
</gene>
<dbReference type="RefSeq" id="WP_338887850.1">
    <property type="nucleotide sequence ID" value="NZ_CP147846.1"/>
</dbReference>